<proteinExistence type="predicted"/>
<sequence>MTRKLRRTCSPKAMIRDFVRRLLETLVCFRSQEKERKSKTTEVEVAEPSCNNAATEVEVEVEEKEIHVDTEEKRDEQPDYCNDNDGDETPTHQVPQPSNEAAVLQQDMLADQAYEVSYSIYPSSSSSSLPDQPPPAYYNPSMSENPPYLPYDARCCPNRQSDSSFDNWVDQLYEWFFGVQFYYH</sequence>
<dbReference type="AlphaFoldDB" id="A0A5N6QZ82"/>
<dbReference type="OrthoDB" id="10526207at2759"/>
<protein>
    <submittedName>
        <fullName evidence="2">Uncharacterized protein</fullName>
    </submittedName>
</protein>
<dbReference type="EMBL" id="CM017323">
    <property type="protein sequence ID" value="KAE8022819.1"/>
    <property type="molecule type" value="Genomic_DNA"/>
</dbReference>
<keyword evidence="3" id="KW-1185">Reference proteome</keyword>
<organism evidence="2 3">
    <name type="scientific">Carpinus fangiana</name>
    <dbReference type="NCBI Taxonomy" id="176857"/>
    <lineage>
        <taxon>Eukaryota</taxon>
        <taxon>Viridiplantae</taxon>
        <taxon>Streptophyta</taxon>
        <taxon>Embryophyta</taxon>
        <taxon>Tracheophyta</taxon>
        <taxon>Spermatophyta</taxon>
        <taxon>Magnoliopsida</taxon>
        <taxon>eudicotyledons</taxon>
        <taxon>Gunneridae</taxon>
        <taxon>Pentapetalae</taxon>
        <taxon>rosids</taxon>
        <taxon>fabids</taxon>
        <taxon>Fagales</taxon>
        <taxon>Betulaceae</taxon>
        <taxon>Carpinus</taxon>
    </lineage>
</organism>
<feature type="compositionally biased region" description="Basic and acidic residues" evidence="1">
    <location>
        <begin position="64"/>
        <end position="77"/>
    </location>
</feature>
<dbReference type="Proteomes" id="UP000327013">
    <property type="component" value="Chromosome 3"/>
</dbReference>
<name>A0A5N6QZ82_9ROSI</name>
<feature type="region of interest" description="Disordered" evidence="1">
    <location>
        <begin position="121"/>
        <end position="143"/>
    </location>
</feature>
<reference evidence="2 3" key="1">
    <citation type="submission" date="2019-06" db="EMBL/GenBank/DDBJ databases">
        <title>A chromosomal-level reference genome of Carpinus fangiana (Coryloideae, Betulaceae).</title>
        <authorList>
            <person name="Yang X."/>
            <person name="Wang Z."/>
            <person name="Zhang L."/>
            <person name="Hao G."/>
            <person name="Liu J."/>
            <person name="Yang Y."/>
        </authorList>
    </citation>
    <scope>NUCLEOTIDE SEQUENCE [LARGE SCALE GENOMIC DNA]</scope>
    <source>
        <strain evidence="2">Cfa_2016G</strain>
        <tissue evidence="2">Leaf</tissue>
    </source>
</reference>
<feature type="region of interest" description="Disordered" evidence="1">
    <location>
        <begin position="56"/>
        <end position="100"/>
    </location>
</feature>
<evidence type="ECO:0000256" key="1">
    <source>
        <dbReference type="SAM" id="MobiDB-lite"/>
    </source>
</evidence>
<accession>A0A5N6QZ82</accession>
<evidence type="ECO:0000313" key="3">
    <source>
        <dbReference type="Proteomes" id="UP000327013"/>
    </source>
</evidence>
<feature type="compositionally biased region" description="Low complexity" evidence="1">
    <location>
        <begin position="121"/>
        <end position="130"/>
    </location>
</feature>
<gene>
    <name evidence="2" type="ORF">FH972_008588</name>
</gene>
<evidence type="ECO:0000313" key="2">
    <source>
        <dbReference type="EMBL" id="KAE8022819.1"/>
    </source>
</evidence>